<dbReference type="EMBL" id="MSFM01000017">
    <property type="protein sequence ID" value="PKX99964.1"/>
    <property type="molecule type" value="Genomic_DNA"/>
</dbReference>
<organism evidence="2 3">
    <name type="scientific">Aspergillus campestris (strain IBT 28561)</name>
    <dbReference type="NCBI Taxonomy" id="1392248"/>
    <lineage>
        <taxon>Eukaryota</taxon>
        <taxon>Fungi</taxon>
        <taxon>Dikarya</taxon>
        <taxon>Ascomycota</taxon>
        <taxon>Pezizomycotina</taxon>
        <taxon>Eurotiomycetes</taxon>
        <taxon>Eurotiomycetidae</taxon>
        <taxon>Eurotiales</taxon>
        <taxon>Aspergillaceae</taxon>
        <taxon>Aspergillus</taxon>
        <taxon>Aspergillus subgen. Circumdati</taxon>
    </lineage>
</organism>
<dbReference type="RefSeq" id="XP_024688559.1">
    <property type="nucleotide sequence ID" value="XM_024837894.1"/>
</dbReference>
<dbReference type="AlphaFoldDB" id="A0A2I1CQR7"/>
<feature type="compositionally biased region" description="Basic and acidic residues" evidence="1">
    <location>
        <begin position="1"/>
        <end position="14"/>
    </location>
</feature>
<evidence type="ECO:0000313" key="3">
    <source>
        <dbReference type="Proteomes" id="UP000234254"/>
    </source>
</evidence>
<keyword evidence="3" id="KW-1185">Reference proteome</keyword>
<evidence type="ECO:0000313" key="2">
    <source>
        <dbReference type="EMBL" id="PKX99964.1"/>
    </source>
</evidence>
<protein>
    <submittedName>
        <fullName evidence="2">Uncharacterized protein</fullName>
    </submittedName>
</protein>
<accession>A0A2I1CQR7</accession>
<sequence length="144" mass="14698">MSIASEHRLNEHNANHAPIPIPAAAAPAPPQTRNLRNSVSLQNFNVGNPDAAAQATYHPYRAPGSGAQYASVGGGGGGNHNGRGGGGMQYGRPGSGPGPTVPNTPHMQYAGGWNGYGYGNGNGGNGHGMSWYYGQEQGPAYGAW</sequence>
<name>A0A2I1CQR7_ASPC2</name>
<feature type="region of interest" description="Disordered" evidence="1">
    <location>
        <begin position="1"/>
        <end position="35"/>
    </location>
</feature>
<feature type="region of interest" description="Disordered" evidence="1">
    <location>
        <begin position="55"/>
        <end position="99"/>
    </location>
</feature>
<reference evidence="2" key="1">
    <citation type="submission" date="2016-12" db="EMBL/GenBank/DDBJ databases">
        <title>The genomes of Aspergillus section Nigri reveals drivers in fungal speciation.</title>
        <authorList>
            <consortium name="DOE Joint Genome Institute"/>
            <person name="Vesth T.C."/>
            <person name="Nybo J."/>
            <person name="Theobald S."/>
            <person name="Brandl J."/>
            <person name="Frisvad J.C."/>
            <person name="Nielsen K.F."/>
            <person name="Lyhne E.K."/>
            <person name="Kogle M.E."/>
            <person name="Kuo A."/>
            <person name="Riley R."/>
            <person name="Clum A."/>
            <person name="Nolan M."/>
            <person name="Lipzen A."/>
            <person name="Salamov A."/>
            <person name="Henrissat B."/>
            <person name="Wiebenga A."/>
            <person name="De vries R.P."/>
            <person name="Grigoriev I.V."/>
            <person name="Mortensen U.H."/>
            <person name="Andersen M.R."/>
            <person name="Baker S.E."/>
        </authorList>
    </citation>
    <scope>NUCLEOTIDE SEQUENCE</scope>
    <source>
        <strain evidence="2">IBT 28561</strain>
    </source>
</reference>
<dbReference type="VEuPathDB" id="FungiDB:P168DRAFT_293844"/>
<proteinExistence type="predicted"/>
<gene>
    <name evidence="2" type="ORF">P168DRAFT_293844</name>
</gene>
<evidence type="ECO:0000256" key="1">
    <source>
        <dbReference type="SAM" id="MobiDB-lite"/>
    </source>
</evidence>
<feature type="compositionally biased region" description="Gly residues" evidence="1">
    <location>
        <begin position="72"/>
        <end position="97"/>
    </location>
</feature>
<dbReference type="Proteomes" id="UP000234254">
    <property type="component" value="Unassembled WGS sequence"/>
</dbReference>
<dbReference type="GeneID" id="36545418"/>
<comment type="caution">
    <text evidence="2">The sequence shown here is derived from an EMBL/GenBank/DDBJ whole genome shotgun (WGS) entry which is preliminary data.</text>
</comment>